<dbReference type="PANTHER" id="PTHR23070">
    <property type="entry name" value="BCS1 AAA-TYPE ATPASE"/>
    <property type="match status" value="1"/>
</dbReference>
<organism evidence="10 11">
    <name type="scientific">Carnegiea gigantea</name>
    <dbReference type="NCBI Taxonomy" id="171969"/>
    <lineage>
        <taxon>Eukaryota</taxon>
        <taxon>Viridiplantae</taxon>
        <taxon>Streptophyta</taxon>
        <taxon>Embryophyta</taxon>
        <taxon>Tracheophyta</taxon>
        <taxon>Spermatophyta</taxon>
        <taxon>Magnoliopsida</taxon>
        <taxon>eudicotyledons</taxon>
        <taxon>Gunneridae</taxon>
        <taxon>Pentapetalae</taxon>
        <taxon>Caryophyllales</taxon>
        <taxon>Cactineae</taxon>
        <taxon>Cactaceae</taxon>
        <taxon>Cactoideae</taxon>
        <taxon>Echinocereeae</taxon>
        <taxon>Carnegiea</taxon>
    </lineage>
</organism>
<evidence type="ECO:0000256" key="5">
    <source>
        <dbReference type="ARBA" id="ARBA00022840"/>
    </source>
</evidence>
<dbReference type="GO" id="GO:0016887">
    <property type="term" value="F:ATP hydrolysis activity"/>
    <property type="evidence" value="ECO:0007669"/>
    <property type="project" value="InterPro"/>
</dbReference>
<dbReference type="Gene3D" id="3.40.50.300">
    <property type="entry name" value="P-loop containing nucleotide triphosphate hydrolases"/>
    <property type="match status" value="1"/>
</dbReference>
<evidence type="ECO:0000256" key="7">
    <source>
        <dbReference type="ARBA" id="ARBA00049360"/>
    </source>
</evidence>
<evidence type="ECO:0000313" key="10">
    <source>
        <dbReference type="EMBL" id="KAJ8443665.1"/>
    </source>
</evidence>
<dbReference type="AlphaFoldDB" id="A0A9Q1KIP9"/>
<dbReference type="CDD" id="cd19510">
    <property type="entry name" value="RecA-like_BCS1"/>
    <property type="match status" value="1"/>
</dbReference>
<dbReference type="GO" id="GO:0006950">
    <property type="term" value="P:response to stress"/>
    <property type="evidence" value="ECO:0007669"/>
    <property type="project" value="UniProtKB-ARBA"/>
</dbReference>
<dbReference type="InterPro" id="IPR025753">
    <property type="entry name" value="AAA_N_dom"/>
</dbReference>
<evidence type="ECO:0000256" key="8">
    <source>
        <dbReference type="RuleBase" id="RU003651"/>
    </source>
</evidence>
<evidence type="ECO:0000256" key="1">
    <source>
        <dbReference type="ARBA" id="ARBA00001946"/>
    </source>
</evidence>
<dbReference type="SUPFAM" id="SSF52540">
    <property type="entry name" value="P-loop containing nucleoside triphosphate hydrolases"/>
    <property type="match status" value="1"/>
</dbReference>
<dbReference type="PROSITE" id="PS00674">
    <property type="entry name" value="AAA"/>
    <property type="match status" value="1"/>
</dbReference>
<dbReference type="InterPro" id="IPR003959">
    <property type="entry name" value="ATPase_AAA_core"/>
</dbReference>
<feature type="domain" description="AAA+ ATPase" evidence="9">
    <location>
        <begin position="255"/>
        <end position="401"/>
    </location>
</feature>
<proteinExistence type="inferred from homology"/>
<dbReference type="GO" id="GO:0005524">
    <property type="term" value="F:ATP binding"/>
    <property type="evidence" value="ECO:0007669"/>
    <property type="project" value="UniProtKB-KW"/>
</dbReference>
<dbReference type="FunFam" id="3.40.50.300:FF:001122">
    <property type="entry name" value="AAA-ATPase ASD, mitochondrial"/>
    <property type="match status" value="1"/>
</dbReference>
<name>A0A9Q1KIP9_9CARY</name>
<keyword evidence="6" id="KW-0460">Magnesium</keyword>
<dbReference type="InterPro" id="IPR050747">
    <property type="entry name" value="Mitochondrial_chaperone_BCS1"/>
</dbReference>
<evidence type="ECO:0000256" key="4">
    <source>
        <dbReference type="ARBA" id="ARBA00022801"/>
    </source>
</evidence>
<comment type="catalytic activity">
    <reaction evidence="7">
        <text>ATP + H2O = ADP + phosphate + H(+)</text>
        <dbReference type="Rhea" id="RHEA:13065"/>
        <dbReference type="ChEBI" id="CHEBI:15377"/>
        <dbReference type="ChEBI" id="CHEBI:15378"/>
        <dbReference type="ChEBI" id="CHEBI:30616"/>
        <dbReference type="ChEBI" id="CHEBI:43474"/>
        <dbReference type="ChEBI" id="CHEBI:456216"/>
    </reaction>
</comment>
<evidence type="ECO:0000259" key="9">
    <source>
        <dbReference type="SMART" id="SM00382"/>
    </source>
</evidence>
<reference evidence="10" key="1">
    <citation type="submission" date="2022-04" db="EMBL/GenBank/DDBJ databases">
        <title>Carnegiea gigantea Genome sequencing and assembly v2.</title>
        <authorList>
            <person name="Copetti D."/>
            <person name="Sanderson M.J."/>
            <person name="Burquez A."/>
            <person name="Wojciechowski M.F."/>
        </authorList>
    </citation>
    <scope>NUCLEOTIDE SEQUENCE</scope>
    <source>
        <strain evidence="10">SGP5-SGP5p</strain>
        <tissue evidence="10">Aerial part</tissue>
    </source>
</reference>
<dbReference type="OrthoDB" id="10251412at2759"/>
<sequence>MESKMATAKSVISTIGSVAAVAMVARTIINDFLPHEIHDYLFSAVKSFFYRRFSSEITLIINEFDGLETNQIFEAAELYLGTLTKSSPSSSTSAHRLRVSKPESEKSIQVAVDQNEEIVDEFEGVKFTWVLQCHLVEADMGMHNRRAMGSTRHELRAYNLTFHQKHKDFALEKYLSNVLNRATLLKQENKTIKLFTVDFGNLYGAPTDAWTSINLNHPATFETLAMDPELKKMIIDDLDRFVERKEFYRRVGKAWKRGYLLYGPPGTGKSSLIAAMANYLNFDIYDLELSEVQCNSDLRKILVGTGNRSIIIVEDIDCSVEFKDREAKNAGGNTNDNDDNNNNNNQPHVTLSGLLNFIDGLWSSCGDERIIIFTTNHKEKLDPALLRPGRMDVHIHMSYCTPSGFKVLVMNYLGIKSHELFGEIEGLIEAARVTPAEVAEQLIKHHEPDAAMGGLVEFLRVKVKGSDDLVKNGANGGMVNETSVQGEGLGESVKNLEEENDDRSPPFRSVFLLPDPGVLHSQTMPAEIAAIVDTLMASLRERGTCRRFLDC</sequence>
<comment type="caution">
    <text evidence="10">The sequence shown here is derived from an EMBL/GenBank/DDBJ whole genome shotgun (WGS) entry which is preliminary data.</text>
</comment>
<keyword evidence="5 8" id="KW-0067">ATP-binding</keyword>
<dbReference type="Pfam" id="PF25568">
    <property type="entry name" value="AAA_lid_At3g28540"/>
    <property type="match status" value="1"/>
</dbReference>
<dbReference type="Gene3D" id="6.10.280.40">
    <property type="match status" value="1"/>
</dbReference>
<evidence type="ECO:0000313" key="11">
    <source>
        <dbReference type="Proteomes" id="UP001153076"/>
    </source>
</evidence>
<dbReference type="Proteomes" id="UP001153076">
    <property type="component" value="Unassembled WGS sequence"/>
</dbReference>
<evidence type="ECO:0000256" key="3">
    <source>
        <dbReference type="ARBA" id="ARBA00022741"/>
    </source>
</evidence>
<keyword evidence="11" id="KW-1185">Reference proteome</keyword>
<protein>
    <recommendedName>
        <fullName evidence="9">AAA+ ATPase domain-containing protein</fullName>
    </recommendedName>
</protein>
<accession>A0A9Q1KIP9</accession>
<dbReference type="InterPro" id="IPR003593">
    <property type="entry name" value="AAA+_ATPase"/>
</dbReference>
<evidence type="ECO:0000256" key="6">
    <source>
        <dbReference type="ARBA" id="ARBA00022842"/>
    </source>
</evidence>
<dbReference type="InterPro" id="IPR058017">
    <property type="entry name" value="At3g28540-like_C"/>
</dbReference>
<dbReference type="SMART" id="SM00382">
    <property type="entry name" value="AAA"/>
    <property type="match status" value="1"/>
</dbReference>
<comment type="cofactor">
    <cofactor evidence="1">
        <name>Mg(2+)</name>
        <dbReference type="ChEBI" id="CHEBI:18420"/>
    </cofactor>
</comment>
<dbReference type="EMBL" id="JAKOGI010000115">
    <property type="protein sequence ID" value="KAJ8443665.1"/>
    <property type="molecule type" value="Genomic_DNA"/>
</dbReference>
<evidence type="ECO:0000256" key="2">
    <source>
        <dbReference type="ARBA" id="ARBA00007448"/>
    </source>
</evidence>
<comment type="similarity">
    <text evidence="2">Belongs to the AAA ATPase family. BCS1 subfamily.</text>
</comment>
<keyword evidence="4" id="KW-0378">Hydrolase</keyword>
<dbReference type="InterPro" id="IPR003960">
    <property type="entry name" value="ATPase_AAA_CS"/>
</dbReference>
<gene>
    <name evidence="10" type="ORF">Cgig2_019647</name>
</gene>
<dbReference type="InterPro" id="IPR027417">
    <property type="entry name" value="P-loop_NTPase"/>
</dbReference>
<dbReference type="Pfam" id="PF00004">
    <property type="entry name" value="AAA"/>
    <property type="match status" value="1"/>
</dbReference>
<keyword evidence="3 8" id="KW-0547">Nucleotide-binding</keyword>
<dbReference type="Pfam" id="PF14363">
    <property type="entry name" value="AAA_assoc"/>
    <property type="match status" value="1"/>
</dbReference>